<evidence type="ECO:0000256" key="5">
    <source>
        <dbReference type="ARBA" id="ARBA00022552"/>
    </source>
</evidence>
<dbReference type="OrthoDB" id="2504340at2759"/>
<dbReference type="InterPro" id="IPR050080">
    <property type="entry name" value="RNase_PH"/>
</dbReference>
<dbReference type="Gene3D" id="3.30.230.70">
    <property type="entry name" value="GHMP Kinase, N-terminal domain"/>
    <property type="match status" value="1"/>
</dbReference>
<protein>
    <submittedName>
        <fullName evidence="10">3'-5'-exoribonuclease</fullName>
    </submittedName>
</protein>
<keyword evidence="11" id="KW-1185">Reference proteome</keyword>
<sequence>DAQEKELSHLLAQAITPAVRLNLYPKSTIDVYITVVQSDGWWSTLAGAITCASAALVDAGIDMLDLVTATSAVVADGHILADPTCSEESHPSVQGTVLVAGLSSLREVTHVVQTGSLALDITTQATNNCIETCGQLHDVVGQCLKSSLVACE</sequence>
<evidence type="ECO:0000259" key="9">
    <source>
        <dbReference type="Pfam" id="PF01138"/>
    </source>
</evidence>
<dbReference type="AlphaFoldDB" id="A0A9W8API1"/>
<dbReference type="GO" id="GO:0005730">
    <property type="term" value="C:nucleolus"/>
    <property type="evidence" value="ECO:0007669"/>
    <property type="project" value="TreeGrafter"/>
</dbReference>
<dbReference type="EMBL" id="JANBPY010003287">
    <property type="protein sequence ID" value="KAJ1952182.1"/>
    <property type="molecule type" value="Genomic_DNA"/>
</dbReference>
<keyword evidence="5" id="KW-0698">rRNA processing</keyword>
<dbReference type="GO" id="GO:0000176">
    <property type="term" value="C:nuclear exosome (RNase complex)"/>
    <property type="evidence" value="ECO:0007669"/>
    <property type="project" value="TreeGrafter"/>
</dbReference>
<evidence type="ECO:0000256" key="6">
    <source>
        <dbReference type="ARBA" id="ARBA00022835"/>
    </source>
</evidence>
<dbReference type="InterPro" id="IPR001247">
    <property type="entry name" value="ExoRNase_PH_dom1"/>
</dbReference>
<dbReference type="Pfam" id="PF01138">
    <property type="entry name" value="RNase_PH"/>
    <property type="match status" value="1"/>
</dbReference>
<accession>A0A9W8API1</accession>
<dbReference type="InterPro" id="IPR020568">
    <property type="entry name" value="Ribosomal_Su5_D2-typ_SF"/>
</dbReference>
<evidence type="ECO:0000256" key="2">
    <source>
        <dbReference type="ARBA" id="ARBA00004496"/>
    </source>
</evidence>
<dbReference type="SUPFAM" id="SSF55666">
    <property type="entry name" value="Ribonuclease PH domain 2-like"/>
    <property type="match status" value="1"/>
</dbReference>
<dbReference type="PANTHER" id="PTHR11953:SF2">
    <property type="entry name" value="EXOSOME COMPLEX COMPONENT MTR3"/>
    <property type="match status" value="1"/>
</dbReference>
<comment type="similarity">
    <text evidence="3">Belongs to the RNase PH family.</text>
</comment>
<comment type="subcellular location">
    <subcellularLocation>
        <location evidence="2">Cytoplasm</location>
    </subcellularLocation>
    <subcellularLocation>
        <location evidence="1">Nucleus</location>
    </subcellularLocation>
</comment>
<keyword evidence="4" id="KW-0963">Cytoplasm</keyword>
<feature type="domain" description="Exoribonuclease phosphorolytic" evidence="9">
    <location>
        <begin position="2"/>
        <end position="61"/>
    </location>
</feature>
<dbReference type="PANTHER" id="PTHR11953">
    <property type="entry name" value="EXOSOME COMPLEX COMPONENT"/>
    <property type="match status" value="1"/>
</dbReference>
<proteinExistence type="inferred from homology"/>
<dbReference type="SUPFAM" id="SSF54211">
    <property type="entry name" value="Ribosomal protein S5 domain 2-like"/>
    <property type="match status" value="1"/>
</dbReference>
<dbReference type="Proteomes" id="UP001150925">
    <property type="component" value="Unassembled WGS sequence"/>
</dbReference>
<evidence type="ECO:0000256" key="7">
    <source>
        <dbReference type="ARBA" id="ARBA00022884"/>
    </source>
</evidence>
<keyword evidence="7" id="KW-0694">RNA-binding</keyword>
<dbReference type="GO" id="GO:0000177">
    <property type="term" value="C:cytoplasmic exosome (RNase complex)"/>
    <property type="evidence" value="ECO:0007669"/>
    <property type="project" value="TreeGrafter"/>
</dbReference>
<feature type="non-terminal residue" evidence="10">
    <location>
        <position position="1"/>
    </location>
</feature>
<evidence type="ECO:0000256" key="1">
    <source>
        <dbReference type="ARBA" id="ARBA00004123"/>
    </source>
</evidence>
<keyword evidence="6" id="KW-0271">Exosome</keyword>
<evidence type="ECO:0000313" key="10">
    <source>
        <dbReference type="EMBL" id="KAJ1952182.1"/>
    </source>
</evidence>
<dbReference type="GO" id="GO:0016075">
    <property type="term" value="P:rRNA catabolic process"/>
    <property type="evidence" value="ECO:0007669"/>
    <property type="project" value="TreeGrafter"/>
</dbReference>
<dbReference type="InterPro" id="IPR027408">
    <property type="entry name" value="PNPase/RNase_PH_dom_sf"/>
</dbReference>
<keyword evidence="8" id="KW-0539">Nucleus</keyword>
<dbReference type="GO" id="GO:0071051">
    <property type="term" value="P:poly(A)-dependent snoRNA 3'-end processing"/>
    <property type="evidence" value="ECO:0007669"/>
    <property type="project" value="TreeGrafter"/>
</dbReference>
<gene>
    <name evidence="10" type="primary">MTR3_2</name>
    <name evidence="10" type="ORF">IWQ62_006284</name>
</gene>
<evidence type="ECO:0000256" key="3">
    <source>
        <dbReference type="ARBA" id="ARBA00006678"/>
    </source>
</evidence>
<name>A0A9W8API1_9FUNG</name>
<comment type="caution">
    <text evidence="10">The sequence shown here is derived from an EMBL/GenBank/DDBJ whole genome shotgun (WGS) entry which is preliminary data.</text>
</comment>
<dbReference type="InterPro" id="IPR036345">
    <property type="entry name" value="ExoRNase_PH_dom2_sf"/>
</dbReference>
<organism evidence="10 11">
    <name type="scientific">Dispira parvispora</name>
    <dbReference type="NCBI Taxonomy" id="1520584"/>
    <lineage>
        <taxon>Eukaryota</taxon>
        <taxon>Fungi</taxon>
        <taxon>Fungi incertae sedis</taxon>
        <taxon>Zoopagomycota</taxon>
        <taxon>Kickxellomycotina</taxon>
        <taxon>Dimargaritomycetes</taxon>
        <taxon>Dimargaritales</taxon>
        <taxon>Dimargaritaceae</taxon>
        <taxon>Dispira</taxon>
    </lineage>
</organism>
<reference evidence="10" key="1">
    <citation type="submission" date="2022-07" db="EMBL/GenBank/DDBJ databases">
        <title>Phylogenomic reconstructions and comparative analyses of Kickxellomycotina fungi.</title>
        <authorList>
            <person name="Reynolds N.K."/>
            <person name="Stajich J.E."/>
            <person name="Barry K."/>
            <person name="Grigoriev I.V."/>
            <person name="Crous P."/>
            <person name="Smith M.E."/>
        </authorList>
    </citation>
    <scope>NUCLEOTIDE SEQUENCE</scope>
    <source>
        <strain evidence="10">RSA 1196</strain>
    </source>
</reference>
<dbReference type="GO" id="GO:0034475">
    <property type="term" value="P:U4 snRNA 3'-end processing"/>
    <property type="evidence" value="ECO:0007669"/>
    <property type="project" value="TreeGrafter"/>
</dbReference>
<dbReference type="GO" id="GO:0006364">
    <property type="term" value="P:rRNA processing"/>
    <property type="evidence" value="ECO:0007669"/>
    <property type="project" value="UniProtKB-KW"/>
</dbReference>
<evidence type="ECO:0000256" key="4">
    <source>
        <dbReference type="ARBA" id="ARBA00022490"/>
    </source>
</evidence>
<evidence type="ECO:0000256" key="8">
    <source>
        <dbReference type="ARBA" id="ARBA00023242"/>
    </source>
</evidence>
<dbReference type="GO" id="GO:0071028">
    <property type="term" value="P:nuclear mRNA surveillance"/>
    <property type="evidence" value="ECO:0007669"/>
    <property type="project" value="TreeGrafter"/>
</dbReference>
<dbReference type="GO" id="GO:0003723">
    <property type="term" value="F:RNA binding"/>
    <property type="evidence" value="ECO:0007669"/>
    <property type="project" value="UniProtKB-KW"/>
</dbReference>
<evidence type="ECO:0000313" key="11">
    <source>
        <dbReference type="Proteomes" id="UP001150925"/>
    </source>
</evidence>